<evidence type="ECO:0000313" key="4">
    <source>
        <dbReference type="Proteomes" id="UP001501009"/>
    </source>
</evidence>
<protein>
    <recommendedName>
        <fullName evidence="2">TIR domain-containing protein</fullName>
    </recommendedName>
</protein>
<gene>
    <name evidence="3" type="ORF">GCM10022403_015720</name>
</gene>
<feature type="domain" description="TIR" evidence="2">
    <location>
        <begin position="1"/>
        <end position="129"/>
    </location>
</feature>
<evidence type="ECO:0000259" key="2">
    <source>
        <dbReference type="PROSITE" id="PS50104"/>
    </source>
</evidence>
<comment type="caution">
    <text evidence="3">The sequence shown here is derived from an EMBL/GenBank/DDBJ whole genome shotgun (WGS) entry which is preliminary data.</text>
</comment>
<sequence length="225" mass="24424">MPDVFINYRTGDGDYLATILDRELSHRFGPAAGFRASKSIKPGQKFAPELLRGVRRSSVLLAVIGPGWAASPALRNEEDWVRREILEAFDCGIPVIPILSGRRMERLRGEDLPAPLAQLAEIQSLRYDNQNAPVDLDRIVAELVELVPELAPSGQRERGAAVSQPGSVHNEVTGGTQGPVFQGRDFTGDVGGTVIKNNSGPIHAGKGDQNNHHYTHAPKLPDDGR</sequence>
<dbReference type="InterPro" id="IPR000157">
    <property type="entry name" value="TIR_dom"/>
</dbReference>
<feature type="region of interest" description="Disordered" evidence="1">
    <location>
        <begin position="153"/>
        <end position="225"/>
    </location>
</feature>
<evidence type="ECO:0000256" key="1">
    <source>
        <dbReference type="SAM" id="MobiDB-lite"/>
    </source>
</evidence>
<dbReference type="Proteomes" id="UP001501009">
    <property type="component" value="Unassembled WGS sequence"/>
</dbReference>
<keyword evidence="4" id="KW-1185">Reference proteome</keyword>
<name>A0ABP7H3G5_9ACTN</name>
<proteinExistence type="predicted"/>
<dbReference type="EMBL" id="BAABDE010000006">
    <property type="protein sequence ID" value="GAA3782021.1"/>
    <property type="molecule type" value="Genomic_DNA"/>
</dbReference>
<dbReference type="Gene3D" id="3.40.50.10140">
    <property type="entry name" value="Toll/interleukin-1 receptor homology (TIR) domain"/>
    <property type="match status" value="1"/>
</dbReference>
<dbReference type="RefSeq" id="WP_275774126.1">
    <property type="nucleotide sequence ID" value="NZ_BAABDE010000006.1"/>
</dbReference>
<reference evidence="4" key="1">
    <citation type="journal article" date="2019" name="Int. J. Syst. Evol. Microbiol.">
        <title>The Global Catalogue of Microorganisms (GCM) 10K type strain sequencing project: providing services to taxonomists for standard genome sequencing and annotation.</title>
        <authorList>
            <consortium name="The Broad Institute Genomics Platform"/>
            <consortium name="The Broad Institute Genome Sequencing Center for Infectious Disease"/>
            <person name="Wu L."/>
            <person name="Ma J."/>
        </authorList>
    </citation>
    <scope>NUCLEOTIDE SEQUENCE [LARGE SCALE GENOMIC DNA]</scope>
    <source>
        <strain evidence="4">JCM 17138</strain>
    </source>
</reference>
<organism evidence="3 4">
    <name type="scientific">Streptomyces coacervatus</name>
    <dbReference type="NCBI Taxonomy" id="647381"/>
    <lineage>
        <taxon>Bacteria</taxon>
        <taxon>Bacillati</taxon>
        <taxon>Actinomycetota</taxon>
        <taxon>Actinomycetes</taxon>
        <taxon>Kitasatosporales</taxon>
        <taxon>Streptomycetaceae</taxon>
        <taxon>Streptomyces</taxon>
    </lineage>
</organism>
<dbReference type="Pfam" id="PF13676">
    <property type="entry name" value="TIR_2"/>
    <property type="match status" value="1"/>
</dbReference>
<accession>A0ABP7H3G5</accession>
<dbReference type="PROSITE" id="PS50104">
    <property type="entry name" value="TIR"/>
    <property type="match status" value="1"/>
</dbReference>
<dbReference type="InterPro" id="IPR035897">
    <property type="entry name" value="Toll_tir_struct_dom_sf"/>
</dbReference>
<evidence type="ECO:0000313" key="3">
    <source>
        <dbReference type="EMBL" id="GAA3782021.1"/>
    </source>
</evidence>
<dbReference type="SUPFAM" id="SSF52200">
    <property type="entry name" value="Toll/Interleukin receptor TIR domain"/>
    <property type="match status" value="1"/>
</dbReference>